<sequence>MDSHLSRVFKTLSESRLTDLSKCSPVPPEAATCASA</sequence>
<organism evidence="1 2">
    <name type="scientific">Phytophthora nicotianae P1976</name>
    <dbReference type="NCBI Taxonomy" id="1317066"/>
    <lineage>
        <taxon>Eukaryota</taxon>
        <taxon>Sar</taxon>
        <taxon>Stramenopiles</taxon>
        <taxon>Oomycota</taxon>
        <taxon>Peronosporomycetes</taxon>
        <taxon>Peronosporales</taxon>
        <taxon>Peronosporaceae</taxon>
        <taxon>Phytophthora</taxon>
    </lineage>
</organism>
<proteinExistence type="predicted"/>
<accession>A0A081AC01</accession>
<name>A0A081AC01_PHYNI</name>
<protein>
    <submittedName>
        <fullName evidence="1">Uncharacterized protein</fullName>
    </submittedName>
</protein>
<reference evidence="1 2" key="1">
    <citation type="submission" date="2013-11" db="EMBL/GenBank/DDBJ databases">
        <title>The Genome Sequence of Phytophthora parasitica P1976.</title>
        <authorList>
            <consortium name="The Broad Institute Genomics Platform"/>
            <person name="Russ C."/>
            <person name="Tyler B."/>
            <person name="Panabieres F."/>
            <person name="Shan W."/>
            <person name="Tripathy S."/>
            <person name="Grunwald N."/>
            <person name="Machado M."/>
            <person name="Johnson C.S."/>
            <person name="Walker B."/>
            <person name="Young S."/>
            <person name="Zeng Q."/>
            <person name="Gargeya S."/>
            <person name="Fitzgerald M."/>
            <person name="Haas B."/>
            <person name="Abouelleil A."/>
            <person name="Allen A.W."/>
            <person name="Alvarado L."/>
            <person name="Arachchi H.M."/>
            <person name="Berlin A.M."/>
            <person name="Chapman S.B."/>
            <person name="Gainer-Dewar J."/>
            <person name="Goldberg J."/>
            <person name="Griggs A."/>
            <person name="Gujja S."/>
            <person name="Hansen M."/>
            <person name="Howarth C."/>
            <person name="Imamovic A."/>
            <person name="Ireland A."/>
            <person name="Larimer J."/>
            <person name="McCowan C."/>
            <person name="Murphy C."/>
            <person name="Pearson M."/>
            <person name="Poon T.W."/>
            <person name="Priest M."/>
            <person name="Roberts A."/>
            <person name="Saif S."/>
            <person name="Shea T."/>
            <person name="Sisk P."/>
            <person name="Sykes S."/>
            <person name="Wortman J."/>
            <person name="Nusbaum C."/>
            <person name="Birren B."/>
        </authorList>
    </citation>
    <scope>NUCLEOTIDE SEQUENCE [LARGE SCALE GENOMIC DNA]</scope>
    <source>
        <strain evidence="1 2">P1976</strain>
    </source>
</reference>
<evidence type="ECO:0000313" key="1">
    <source>
        <dbReference type="EMBL" id="ETO76412.1"/>
    </source>
</evidence>
<dbReference type="AlphaFoldDB" id="A0A081AC01"/>
<dbReference type="EMBL" id="ANJA01001543">
    <property type="protein sequence ID" value="ETO76412.1"/>
    <property type="molecule type" value="Genomic_DNA"/>
</dbReference>
<evidence type="ECO:0000313" key="2">
    <source>
        <dbReference type="Proteomes" id="UP000028582"/>
    </source>
</evidence>
<dbReference type="Proteomes" id="UP000028582">
    <property type="component" value="Unassembled WGS sequence"/>
</dbReference>
<gene>
    <name evidence="1" type="ORF">F444_08179</name>
</gene>
<comment type="caution">
    <text evidence="1">The sequence shown here is derived from an EMBL/GenBank/DDBJ whole genome shotgun (WGS) entry which is preliminary data.</text>
</comment>